<evidence type="ECO:0000256" key="16">
    <source>
        <dbReference type="SAM" id="SignalP"/>
    </source>
</evidence>
<evidence type="ECO:0000256" key="15">
    <source>
        <dbReference type="PIRSR" id="PIRSR000310-1"/>
    </source>
</evidence>
<dbReference type="InterPro" id="IPR027394">
    <property type="entry name" value="Cytochrome-c3_hydrogenase_C"/>
</dbReference>
<dbReference type="EC" id="1.12.99.6" evidence="6"/>
<feature type="binding site" evidence="15">
    <location>
        <position position="308"/>
    </location>
    <ligand>
        <name>[4Fe-4S] cluster</name>
        <dbReference type="ChEBI" id="CHEBI:49883"/>
        <label>2</label>
    </ligand>
</feature>
<dbReference type="GO" id="GO:0030313">
    <property type="term" value="C:cell envelope"/>
    <property type="evidence" value="ECO:0007669"/>
    <property type="project" value="UniProtKB-SubCell"/>
</dbReference>
<dbReference type="InterPro" id="IPR006311">
    <property type="entry name" value="TAT_signal"/>
</dbReference>
<dbReference type="InterPro" id="IPR037024">
    <property type="entry name" value="NiFe_Hase_small_N_sf"/>
</dbReference>
<comment type="subunit">
    <text evidence="5">Heterodimer of a large and a small subunit.</text>
</comment>
<feature type="domain" description="NADH:ubiquinone oxidoreductase-like 20kDa subunit" evidence="17">
    <location>
        <begin position="104"/>
        <end position="249"/>
    </location>
</feature>
<evidence type="ECO:0000256" key="6">
    <source>
        <dbReference type="ARBA" id="ARBA00012082"/>
    </source>
</evidence>
<comment type="subcellular location">
    <subcellularLocation>
        <location evidence="3">Cell envelope</location>
    </subcellularLocation>
</comment>
<dbReference type="InterPro" id="IPR006137">
    <property type="entry name" value="NADH_UbQ_OxRdtase-like_20kDa"/>
</dbReference>
<keyword evidence="12 15" id="KW-0411">Iron-sulfur</keyword>
<dbReference type="PANTHER" id="PTHR30013">
    <property type="entry name" value="NIFE / NIFESE HYDROGENASE SMALL SUBUNIT FAMILY MEMBER"/>
    <property type="match status" value="1"/>
</dbReference>
<evidence type="ECO:0000256" key="12">
    <source>
        <dbReference type="ARBA" id="ARBA00023014"/>
    </source>
</evidence>
<dbReference type="GO" id="GO:0016020">
    <property type="term" value="C:membrane"/>
    <property type="evidence" value="ECO:0007669"/>
    <property type="project" value="TreeGrafter"/>
</dbReference>
<feature type="binding site" evidence="15">
    <location>
        <position position="236"/>
    </location>
    <ligand>
        <name>[4Fe-4S] cluster</name>
        <dbReference type="ChEBI" id="CHEBI:49883"/>
        <label>1</label>
    </ligand>
</feature>
<keyword evidence="11 15" id="KW-0408">Iron</keyword>
<dbReference type="Pfam" id="PF01058">
    <property type="entry name" value="Oxidored_q6"/>
    <property type="match status" value="1"/>
</dbReference>
<dbReference type="InterPro" id="IPR037148">
    <property type="entry name" value="NiFe-Hase_small_C_sf"/>
</dbReference>
<dbReference type="GO" id="GO:0044569">
    <property type="term" value="C:[Ni-Fe] hydrogenase complex"/>
    <property type="evidence" value="ECO:0007669"/>
    <property type="project" value="TreeGrafter"/>
</dbReference>
<dbReference type="EMBL" id="LVJN01000014">
    <property type="protein sequence ID" value="OSM07291.1"/>
    <property type="molecule type" value="Genomic_DNA"/>
</dbReference>
<evidence type="ECO:0000256" key="11">
    <source>
        <dbReference type="ARBA" id="ARBA00023004"/>
    </source>
</evidence>
<dbReference type="SUPFAM" id="SSF56770">
    <property type="entry name" value="HydA/Nqo6-like"/>
    <property type="match status" value="1"/>
</dbReference>
<keyword evidence="13 15" id="KW-0003">3Fe-4S</keyword>
<evidence type="ECO:0000313" key="20">
    <source>
        <dbReference type="Proteomes" id="UP000194003"/>
    </source>
</evidence>
<evidence type="ECO:0000256" key="2">
    <source>
        <dbReference type="ARBA" id="ARBA00001966"/>
    </source>
</evidence>
<feature type="binding site" evidence="15">
    <location>
        <position position="277"/>
    </location>
    <ligand>
        <name>[4Fe-4S] cluster</name>
        <dbReference type="ChEBI" id="CHEBI:49883"/>
        <label>2</label>
    </ligand>
</feature>
<evidence type="ECO:0000256" key="13">
    <source>
        <dbReference type="ARBA" id="ARBA00023291"/>
    </source>
</evidence>
<keyword evidence="8 15" id="KW-0479">Metal-binding</keyword>
<comment type="cofactor">
    <cofactor evidence="1">
        <name>[3Fe-4S] cluster</name>
        <dbReference type="ChEBI" id="CHEBI:21137"/>
    </cofactor>
</comment>
<dbReference type="PIRSF" id="PIRSF000310">
    <property type="entry name" value="NiFe_hyd_ssu"/>
    <property type="match status" value="1"/>
</dbReference>
<dbReference type="Gene3D" id="3.40.50.700">
    <property type="entry name" value="NADH:ubiquinone oxidoreductase-like, 20kDa subunit"/>
    <property type="match status" value="1"/>
</dbReference>
<dbReference type="InterPro" id="IPR019546">
    <property type="entry name" value="TAT_signal_bac_arc"/>
</dbReference>
<evidence type="ECO:0000256" key="5">
    <source>
        <dbReference type="ARBA" id="ARBA00011771"/>
    </source>
</evidence>
<dbReference type="PROSITE" id="PS51318">
    <property type="entry name" value="TAT"/>
    <property type="match status" value="1"/>
</dbReference>
<feature type="chain" id="PRO_5012982916" description="hydrogenase (acceptor)" evidence="16">
    <location>
        <begin position="17"/>
        <end position="416"/>
    </location>
</feature>
<reference evidence="19 20" key="1">
    <citation type="journal article" date="2016" name="BMC Genomics">
        <title>Combined genomic and structural analyses of a cultured magnetotactic bacterium reveals its niche adaptation to a dynamic environment.</title>
        <authorList>
            <person name="Araujo A.C."/>
            <person name="Morillo V."/>
            <person name="Cypriano J."/>
            <person name="Teixeira L.C."/>
            <person name="Leao P."/>
            <person name="Lyra S."/>
            <person name="Almeida L.G."/>
            <person name="Bazylinski D.A."/>
            <person name="Vasconcellos A.T."/>
            <person name="Abreu F."/>
            <person name="Lins U."/>
        </authorList>
    </citation>
    <scope>NUCLEOTIDE SEQUENCE [LARGE SCALE GENOMIC DNA]</scope>
    <source>
        <strain evidence="19 20">IT-1</strain>
    </source>
</reference>
<dbReference type="GO" id="GO:0008901">
    <property type="term" value="F:ferredoxin hydrogenase activity"/>
    <property type="evidence" value="ECO:0007669"/>
    <property type="project" value="InterPro"/>
</dbReference>
<sequence>MQVIAFMIFLFGPAIAQGLRPDVSQVNPPCAHPTQPEIRTMAATESDFLNVEQRLGISRRAFLKFCAGVAASMGLTGNAGLAMAEAVATARKRPPVIWLHGQECTGPSETLLRSEQPSLETLILDLISLEYHQTLDAGAGHIVEEQKRASMEANKGKYLLVIEGSIPTADNGIYCKIGGQTMLDATLEAAEHAAAIVAFGSCASWGGVPSAGPNPTGATGAPGVLKDKTVVTIPGCPPNPANFLGTVLYFVTYGKLPPLDSQGRPKWAYGRLIHENCYRRPHFDAGRFATQFGDEGHKKGWCLYKLGCKGPETYNNCPSLEFNNLGGGVWPIGVGHPCFGCSEGGVGFNKPLFSLAKVETHTAPNTFPAIDSREETSSASVGAAALAGAVVGAVAGASVMAAKKLGDKEGDSADKA</sequence>
<protein>
    <recommendedName>
        <fullName evidence="6">hydrogenase (acceptor)</fullName>
        <ecNumber evidence="6">1.12.99.6</ecNumber>
    </recommendedName>
</protein>
<dbReference type="Proteomes" id="UP000194003">
    <property type="component" value="Unassembled WGS sequence"/>
</dbReference>
<feature type="binding site" evidence="15">
    <location>
        <position position="202"/>
    </location>
    <ligand>
        <name>[4Fe-4S] cluster</name>
        <dbReference type="ChEBI" id="CHEBI:49883"/>
        <label>1</label>
    </ligand>
</feature>
<keyword evidence="20" id="KW-1185">Reference proteome</keyword>
<dbReference type="GO" id="GO:0046872">
    <property type="term" value="F:metal ion binding"/>
    <property type="evidence" value="ECO:0007669"/>
    <property type="project" value="UniProtKB-KW"/>
</dbReference>
<dbReference type="AlphaFoldDB" id="A0A1Y2K9V5"/>
<feature type="binding site" evidence="15">
    <location>
        <position position="104"/>
    </location>
    <ligand>
        <name>[4Fe-4S] cluster</name>
        <dbReference type="ChEBI" id="CHEBI:49883"/>
        <label>1</label>
    </ligand>
</feature>
<dbReference type="GO" id="GO:0009061">
    <property type="term" value="P:anaerobic respiration"/>
    <property type="evidence" value="ECO:0007669"/>
    <property type="project" value="TreeGrafter"/>
</dbReference>
<dbReference type="NCBIfam" id="TIGR01409">
    <property type="entry name" value="TAT_signal_seq"/>
    <property type="match status" value="1"/>
</dbReference>
<dbReference type="NCBIfam" id="TIGR00391">
    <property type="entry name" value="hydA"/>
    <property type="match status" value="1"/>
</dbReference>
<dbReference type="InterPro" id="IPR001821">
    <property type="entry name" value="NiFe_hydrogenase_ssu"/>
</dbReference>
<organism evidence="19 20">
    <name type="scientific">Magnetofaba australis IT-1</name>
    <dbReference type="NCBI Taxonomy" id="1434232"/>
    <lineage>
        <taxon>Bacteria</taxon>
        <taxon>Pseudomonadati</taxon>
        <taxon>Pseudomonadota</taxon>
        <taxon>Magnetococcia</taxon>
        <taxon>Magnetococcales</taxon>
        <taxon>Magnetococcaceae</taxon>
        <taxon>Magnetofaba</taxon>
    </lineage>
</organism>
<evidence type="ECO:0000256" key="8">
    <source>
        <dbReference type="ARBA" id="ARBA00022723"/>
    </source>
</evidence>
<dbReference type="GO" id="GO:0033748">
    <property type="term" value="F:hydrogenase (acceptor) activity"/>
    <property type="evidence" value="ECO:0007669"/>
    <property type="project" value="UniProtKB-EC"/>
</dbReference>
<evidence type="ECO:0000256" key="10">
    <source>
        <dbReference type="ARBA" id="ARBA00023002"/>
    </source>
</evidence>
<evidence type="ECO:0000313" key="19">
    <source>
        <dbReference type="EMBL" id="OSM07291.1"/>
    </source>
</evidence>
<comment type="caution">
    <text evidence="19">The sequence shown here is derived from an EMBL/GenBank/DDBJ whole genome shotgun (WGS) entry which is preliminary data.</text>
</comment>
<feature type="signal peptide" evidence="16">
    <location>
        <begin position="1"/>
        <end position="16"/>
    </location>
</feature>
<keyword evidence="7 15" id="KW-0004">4Fe-4S</keyword>
<evidence type="ECO:0000256" key="4">
    <source>
        <dbReference type="ARBA" id="ARBA00006605"/>
    </source>
</evidence>
<comment type="similarity">
    <text evidence="4">Belongs to the [NiFe]/[NiFeSe] hydrogenase small subunit family.</text>
</comment>
<dbReference type="Gene3D" id="4.10.480.10">
    <property type="entry name" value="Cytochrome-c3 hydrogenase, C-terminal domain"/>
    <property type="match status" value="1"/>
</dbReference>
<evidence type="ECO:0000256" key="9">
    <source>
        <dbReference type="ARBA" id="ARBA00022729"/>
    </source>
</evidence>
<accession>A0A1Y2K9V5</accession>
<dbReference type="STRING" id="1434232.MAIT1_04489"/>
<evidence type="ECO:0000259" key="17">
    <source>
        <dbReference type="Pfam" id="PF01058"/>
    </source>
</evidence>
<dbReference type="Pfam" id="PF14720">
    <property type="entry name" value="NiFe_hyd_SSU_C"/>
    <property type="match status" value="1"/>
</dbReference>
<evidence type="ECO:0000256" key="1">
    <source>
        <dbReference type="ARBA" id="ARBA00001927"/>
    </source>
</evidence>
<dbReference type="GO" id="GO:0009055">
    <property type="term" value="F:electron transfer activity"/>
    <property type="evidence" value="ECO:0007669"/>
    <property type="project" value="TreeGrafter"/>
</dbReference>
<evidence type="ECO:0000256" key="3">
    <source>
        <dbReference type="ARBA" id="ARBA00004196"/>
    </source>
</evidence>
<evidence type="ECO:0000256" key="7">
    <source>
        <dbReference type="ARBA" id="ARBA00022485"/>
    </source>
</evidence>
<dbReference type="GO" id="GO:0051538">
    <property type="term" value="F:3 iron, 4 sulfur cluster binding"/>
    <property type="evidence" value="ECO:0007669"/>
    <property type="project" value="UniProtKB-KW"/>
</dbReference>
<proteinExistence type="inferred from homology"/>
<evidence type="ECO:0000256" key="14">
    <source>
        <dbReference type="ARBA" id="ARBA00048757"/>
    </source>
</evidence>
<feature type="binding site" evidence="15">
    <location>
        <position position="338"/>
    </location>
    <ligand>
        <name>[3Fe-4S] cluster</name>
        <dbReference type="ChEBI" id="CHEBI:21137"/>
    </ligand>
</feature>
<name>A0A1Y2K9V5_9PROT</name>
<dbReference type="GO" id="GO:0051539">
    <property type="term" value="F:4 iron, 4 sulfur cluster binding"/>
    <property type="evidence" value="ECO:0007669"/>
    <property type="project" value="UniProtKB-KW"/>
</dbReference>
<feature type="binding site" evidence="15">
    <location>
        <position position="302"/>
    </location>
    <ligand>
        <name>[4Fe-4S] cluster</name>
        <dbReference type="ChEBI" id="CHEBI:49883"/>
        <label>2</label>
    </ligand>
</feature>
<comment type="catalytic activity">
    <reaction evidence="14">
        <text>H2 + A = AH2</text>
        <dbReference type="Rhea" id="RHEA:12116"/>
        <dbReference type="ChEBI" id="CHEBI:13193"/>
        <dbReference type="ChEBI" id="CHEBI:17499"/>
        <dbReference type="ChEBI" id="CHEBI:18276"/>
        <dbReference type="EC" id="1.12.99.6"/>
    </reaction>
</comment>
<dbReference type="GO" id="GO:0009375">
    <property type="term" value="C:ferredoxin hydrogenase complex"/>
    <property type="evidence" value="ECO:0007669"/>
    <property type="project" value="InterPro"/>
</dbReference>
<evidence type="ECO:0000259" key="18">
    <source>
        <dbReference type="Pfam" id="PF14720"/>
    </source>
</evidence>
<dbReference type="PANTHER" id="PTHR30013:SF7">
    <property type="entry name" value="HYDROGENASE-2 SMALL CHAIN"/>
    <property type="match status" value="1"/>
</dbReference>
<keyword evidence="9 16" id="KW-0732">Signal</keyword>
<gene>
    <name evidence="19" type="ORF">MAIT1_04489</name>
</gene>
<feature type="binding site" evidence="15">
    <location>
        <position position="274"/>
    </location>
    <ligand>
        <name>[4Fe-4S] cluster</name>
        <dbReference type="ChEBI" id="CHEBI:49883"/>
        <label>2</label>
    </ligand>
</feature>
<comment type="cofactor">
    <cofactor evidence="2">
        <name>[4Fe-4S] cluster</name>
        <dbReference type="ChEBI" id="CHEBI:49883"/>
    </cofactor>
</comment>
<feature type="binding site" evidence="15">
    <location>
        <position position="317"/>
    </location>
    <ligand>
        <name>[3Fe-4S] cluster</name>
        <dbReference type="ChEBI" id="CHEBI:21137"/>
    </ligand>
</feature>
<keyword evidence="10" id="KW-0560">Oxidoreductase</keyword>
<feature type="domain" description="Cytochrome-c3 hydrogenase C-terminal" evidence="18">
    <location>
        <begin position="269"/>
        <end position="349"/>
    </location>
</feature>
<feature type="binding site" evidence="15">
    <location>
        <position position="341"/>
    </location>
    <ligand>
        <name>[3Fe-4S] cluster</name>
        <dbReference type="ChEBI" id="CHEBI:21137"/>
    </ligand>
</feature>
<dbReference type="PRINTS" id="PR00614">
    <property type="entry name" value="NIHGNASESMLL"/>
</dbReference>